<dbReference type="InterPro" id="IPR017853">
    <property type="entry name" value="GH"/>
</dbReference>
<evidence type="ECO:0000313" key="11">
    <source>
        <dbReference type="EMBL" id="KAF9482746.1"/>
    </source>
</evidence>
<dbReference type="Proteomes" id="UP000807469">
    <property type="component" value="Unassembled WGS sequence"/>
</dbReference>
<evidence type="ECO:0000313" key="12">
    <source>
        <dbReference type="Proteomes" id="UP000807469"/>
    </source>
</evidence>
<dbReference type="GO" id="GO:0016985">
    <property type="term" value="F:mannan endo-1,4-beta-mannosidase activity"/>
    <property type="evidence" value="ECO:0007669"/>
    <property type="project" value="UniProtKB-EC"/>
</dbReference>
<gene>
    <name evidence="11" type="ORF">BDN70DRAFT_911475</name>
</gene>
<dbReference type="OrthoDB" id="406631at2759"/>
<evidence type="ECO:0000256" key="5">
    <source>
        <dbReference type="ARBA" id="ARBA00022525"/>
    </source>
</evidence>
<dbReference type="PANTHER" id="PTHR31451:SF39">
    <property type="entry name" value="MANNAN ENDO-1,4-BETA-MANNOSIDASE 1"/>
    <property type="match status" value="1"/>
</dbReference>
<reference evidence="11" key="1">
    <citation type="submission" date="2020-11" db="EMBL/GenBank/DDBJ databases">
        <authorList>
            <consortium name="DOE Joint Genome Institute"/>
            <person name="Ahrendt S."/>
            <person name="Riley R."/>
            <person name="Andreopoulos W."/>
            <person name="Labutti K."/>
            <person name="Pangilinan J."/>
            <person name="Ruiz-Duenas F.J."/>
            <person name="Barrasa J.M."/>
            <person name="Sanchez-Garcia M."/>
            <person name="Camarero S."/>
            <person name="Miyauchi S."/>
            <person name="Serrano A."/>
            <person name="Linde D."/>
            <person name="Babiker R."/>
            <person name="Drula E."/>
            <person name="Ayuso-Fernandez I."/>
            <person name="Pacheco R."/>
            <person name="Padilla G."/>
            <person name="Ferreira P."/>
            <person name="Barriuso J."/>
            <person name="Kellner H."/>
            <person name="Castanera R."/>
            <person name="Alfaro M."/>
            <person name="Ramirez L."/>
            <person name="Pisabarro A.G."/>
            <person name="Kuo A."/>
            <person name="Tritt A."/>
            <person name="Lipzen A."/>
            <person name="He G."/>
            <person name="Yan M."/>
            <person name="Ng V."/>
            <person name="Cullen D."/>
            <person name="Martin F."/>
            <person name="Rosso M.-N."/>
            <person name="Henrissat B."/>
            <person name="Hibbett D."/>
            <person name="Martinez A.T."/>
            <person name="Grigoriev I.V."/>
        </authorList>
    </citation>
    <scope>NUCLEOTIDE SEQUENCE</scope>
    <source>
        <strain evidence="11">CIRM-BRFM 674</strain>
    </source>
</reference>
<comment type="similarity">
    <text evidence="3">Belongs to the glycosyl hydrolase 5 (cellulase A) family.</text>
</comment>
<dbReference type="Gene3D" id="3.20.20.80">
    <property type="entry name" value="Glycosidases"/>
    <property type="match status" value="1"/>
</dbReference>
<keyword evidence="12" id="KW-1185">Reference proteome</keyword>
<dbReference type="InterPro" id="IPR001547">
    <property type="entry name" value="Glyco_hydro_5"/>
</dbReference>
<evidence type="ECO:0000256" key="4">
    <source>
        <dbReference type="ARBA" id="ARBA00012706"/>
    </source>
</evidence>
<dbReference type="EC" id="3.2.1.78" evidence="4"/>
<sequence length="575" mass="62680">MLPLLVLVVLNALLVSALSPTRTVNKRQSAPPNQFVTTDGGSFIVNGSVLTFVGTNAYWLPTLNSDDDIDFTLGNMSAAGIKVVRTWAFNDVETIPENGTWFQLIANGTTTINDGPNGLQKLDTVIRLAEKHNMFVLLSLTNNWNPRPLFDNMTINASGTPIEARDVTPGTNNTLPRNTLSNDYGGMDMYVREFANNSTMHDEFYTNPTILSHFMNYTATIVSRYANNTSVFSWEVANDPRCNSSLPASTVCNTNTVTHFHDVISQHIKTFDPNHLVSSGNQGFLCADCPKLFPRVVPPPPQASPLANVKRRSAKPMTKKRILAERRAALNKARSYQRRHASPTGGLRIRGRWMATETKRQDAEDQGVGSAFDGSSGVDSEDIINVPNINFGTFQLFPDQDNYGFISDPSLPAFNNTVNAGLDWIRRHAEIGTLFNKPITLTGFGLVTQSNSPAFVPFNTSVAPFGPDPTDTQATQTFGVTDEQRDDAYAQWLKAGFTAGLQGMVQYQWTQANLTTVDGTNISPTVTDTGLSPVVTEPGFSPNDGYSLQGVSDSQAQAVNVIQQAAQSIGPDPNT</sequence>
<evidence type="ECO:0000256" key="1">
    <source>
        <dbReference type="ARBA" id="ARBA00001678"/>
    </source>
</evidence>
<keyword evidence="6 9" id="KW-0732">Signal</keyword>
<dbReference type="AlphaFoldDB" id="A0A9P5ZB56"/>
<evidence type="ECO:0000259" key="10">
    <source>
        <dbReference type="Pfam" id="PF26410"/>
    </source>
</evidence>
<name>A0A9P5ZB56_9AGAR</name>
<comment type="subcellular location">
    <subcellularLocation>
        <location evidence="2">Secreted</location>
    </subcellularLocation>
</comment>
<proteinExistence type="inferred from homology"/>
<accession>A0A9P5ZB56</accession>
<keyword evidence="5" id="KW-0964">Secreted</keyword>
<dbReference type="SUPFAM" id="SSF51445">
    <property type="entry name" value="(Trans)glycosidases"/>
    <property type="match status" value="1"/>
</dbReference>
<evidence type="ECO:0000256" key="9">
    <source>
        <dbReference type="SAM" id="SignalP"/>
    </source>
</evidence>
<evidence type="ECO:0000256" key="8">
    <source>
        <dbReference type="ARBA" id="ARBA00023295"/>
    </source>
</evidence>
<dbReference type="EMBL" id="MU155161">
    <property type="protein sequence ID" value="KAF9482746.1"/>
    <property type="molecule type" value="Genomic_DNA"/>
</dbReference>
<feature type="signal peptide" evidence="9">
    <location>
        <begin position="1"/>
        <end position="17"/>
    </location>
</feature>
<organism evidence="11 12">
    <name type="scientific">Pholiota conissans</name>
    <dbReference type="NCBI Taxonomy" id="109636"/>
    <lineage>
        <taxon>Eukaryota</taxon>
        <taxon>Fungi</taxon>
        <taxon>Dikarya</taxon>
        <taxon>Basidiomycota</taxon>
        <taxon>Agaricomycotina</taxon>
        <taxon>Agaricomycetes</taxon>
        <taxon>Agaricomycetidae</taxon>
        <taxon>Agaricales</taxon>
        <taxon>Agaricineae</taxon>
        <taxon>Strophariaceae</taxon>
        <taxon>Pholiota</taxon>
    </lineage>
</organism>
<comment type="caution">
    <text evidence="11">The sequence shown here is derived from an EMBL/GenBank/DDBJ whole genome shotgun (WGS) entry which is preliminary data.</text>
</comment>
<feature type="domain" description="Glycoside hydrolase family 5" evidence="10">
    <location>
        <begin position="34"/>
        <end position="295"/>
    </location>
</feature>
<evidence type="ECO:0000256" key="7">
    <source>
        <dbReference type="ARBA" id="ARBA00022801"/>
    </source>
</evidence>
<evidence type="ECO:0000256" key="6">
    <source>
        <dbReference type="ARBA" id="ARBA00022729"/>
    </source>
</evidence>
<evidence type="ECO:0000256" key="3">
    <source>
        <dbReference type="ARBA" id="ARBA00005641"/>
    </source>
</evidence>
<keyword evidence="8" id="KW-0326">Glycosidase</keyword>
<comment type="catalytic activity">
    <reaction evidence="1">
        <text>Random hydrolysis of (1-&gt;4)-beta-D-mannosidic linkages in mannans, galactomannans and glucomannans.</text>
        <dbReference type="EC" id="3.2.1.78"/>
    </reaction>
</comment>
<dbReference type="Pfam" id="PF26410">
    <property type="entry name" value="GH5_mannosidase"/>
    <property type="match status" value="1"/>
</dbReference>
<evidence type="ECO:0000256" key="2">
    <source>
        <dbReference type="ARBA" id="ARBA00004613"/>
    </source>
</evidence>
<dbReference type="GO" id="GO:0046355">
    <property type="term" value="P:mannan catabolic process"/>
    <property type="evidence" value="ECO:0007669"/>
    <property type="project" value="UniProtKB-ARBA"/>
</dbReference>
<feature type="chain" id="PRO_5040331874" description="mannan endo-1,4-beta-mannosidase" evidence="9">
    <location>
        <begin position="18"/>
        <end position="575"/>
    </location>
</feature>
<dbReference type="InterPro" id="IPR045053">
    <property type="entry name" value="MAN-like"/>
</dbReference>
<keyword evidence="7 11" id="KW-0378">Hydrolase</keyword>
<dbReference type="PANTHER" id="PTHR31451">
    <property type="match status" value="1"/>
</dbReference>
<protein>
    <recommendedName>
        <fullName evidence="4">mannan endo-1,4-beta-mannosidase</fullName>
        <ecNumber evidence="4">3.2.1.78</ecNumber>
    </recommendedName>
</protein>
<dbReference type="GO" id="GO:0005576">
    <property type="term" value="C:extracellular region"/>
    <property type="evidence" value="ECO:0007669"/>
    <property type="project" value="UniProtKB-SubCell"/>
</dbReference>